<dbReference type="InterPro" id="IPR017850">
    <property type="entry name" value="Alkaline_phosphatase_core_sf"/>
</dbReference>
<accession>E4TIP6</accession>
<dbReference type="GO" id="GO:0016787">
    <property type="term" value="F:hydrolase activity"/>
    <property type="evidence" value="ECO:0007669"/>
    <property type="project" value="UniProtKB-ARBA"/>
</dbReference>
<evidence type="ECO:0000313" key="2">
    <source>
        <dbReference type="Proteomes" id="UP000007039"/>
    </source>
</evidence>
<keyword evidence="2" id="KW-1185">Reference proteome</keyword>
<dbReference type="PANTHER" id="PTHR10151">
    <property type="entry name" value="ECTONUCLEOTIDE PYROPHOSPHATASE/PHOSPHODIESTERASE"/>
    <property type="match status" value="1"/>
</dbReference>
<dbReference type="Gene3D" id="3.40.720.10">
    <property type="entry name" value="Alkaline Phosphatase, subunit A"/>
    <property type="match status" value="1"/>
</dbReference>
<gene>
    <name evidence="1" type="ordered locus">Calni_0085</name>
</gene>
<dbReference type="AlphaFoldDB" id="E4TIP6"/>
<dbReference type="OrthoDB" id="1956004at2"/>
<dbReference type="KEGG" id="cni:Calni_0085"/>
<protein>
    <submittedName>
        <fullName evidence="1">Type I phosphodiesterase/nucleotide pyrophosphatase</fullName>
    </submittedName>
</protein>
<reference key="1">
    <citation type="submission" date="2010-11" db="EMBL/GenBank/DDBJ databases">
        <title>The complete genome of chromosome of Calditerrivibrio nitroreducens DSM 19672.</title>
        <authorList>
            <consortium name="US DOE Joint Genome Institute (JGI-PGF)"/>
            <person name="Lucas S."/>
            <person name="Copeland A."/>
            <person name="Lapidus A."/>
            <person name="Bruce D."/>
            <person name="Goodwin L."/>
            <person name="Pitluck S."/>
            <person name="Kyrpides N."/>
            <person name="Mavromatis K."/>
            <person name="Ivanova N."/>
            <person name="Mikhailova N."/>
            <person name="Zeytun A."/>
            <person name="Brettin T."/>
            <person name="Detter J.C."/>
            <person name="Tapia R."/>
            <person name="Han C."/>
            <person name="Land M."/>
            <person name="Hauser L."/>
            <person name="Markowitz V."/>
            <person name="Cheng J.-F."/>
            <person name="Hugenholtz P."/>
            <person name="Woyke T."/>
            <person name="Wu D."/>
            <person name="Spring S."/>
            <person name="Schroeder M."/>
            <person name="Brambilla E."/>
            <person name="Klenk H.-P."/>
            <person name="Eisen J.A."/>
        </authorList>
    </citation>
    <scope>NUCLEOTIDE SEQUENCE [LARGE SCALE GENOMIC DNA]</scope>
    <source>
        <strain>DSM 19672</strain>
    </source>
</reference>
<dbReference type="RefSeq" id="WP_013450218.1">
    <property type="nucleotide sequence ID" value="NC_014758.1"/>
</dbReference>
<dbReference type="eggNOG" id="COG1524">
    <property type="taxonomic scope" value="Bacteria"/>
</dbReference>
<dbReference type="EMBL" id="CP002347">
    <property type="protein sequence ID" value="ADR18001.1"/>
    <property type="molecule type" value="Genomic_DNA"/>
</dbReference>
<evidence type="ECO:0000313" key="1">
    <source>
        <dbReference type="EMBL" id="ADR18001.1"/>
    </source>
</evidence>
<dbReference type="PANTHER" id="PTHR10151:SF120">
    <property type="entry name" value="BIS(5'-ADENOSYL)-TRIPHOSPHATASE"/>
    <property type="match status" value="1"/>
</dbReference>
<dbReference type="HOGENOM" id="CLU_078712_0_0_0"/>
<proteinExistence type="predicted"/>
<dbReference type="Proteomes" id="UP000007039">
    <property type="component" value="Chromosome"/>
</dbReference>
<name>E4TIP6_CALNY</name>
<sequence length="262" mass="29579" precursor="true">MERVLLFILSLFFFYQLSYAENGSVVVISIDALHPDAIVKIKPKNIGKLIDIGVSNFNGKSVKPPKTLISHTAMVTGKTPIDSGYNSNVWKSGDPTVSGETVFHDAKSAGLKTYYIYSKQKLGFLNNSAIDKSIFGKDDSISIAEKIILNEKKPYFMFLHISGLDEVGPQYGWLSDEYLEEFKFIDNELQKIIDHFIHSKNGTIIITSDHAGHEKEHGTDHPEDYKLPLIIFSKTTNFDDIKTSSYSSYQLRSLVNRVFKKK</sequence>
<organism evidence="1 2">
    <name type="scientific">Calditerrivibrio nitroreducens (strain DSM 19672 / NBRC 101217 / Yu37-1)</name>
    <dbReference type="NCBI Taxonomy" id="768670"/>
    <lineage>
        <taxon>Bacteria</taxon>
        <taxon>Pseudomonadati</taxon>
        <taxon>Deferribacterota</taxon>
        <taxon>Deferribacteres</taxon>
        <taxon>Deferribacterales</taxon>
        <taxon>Calditerrivibrionaceae</taxon>
    </lineage>
</organism>
<dbReference type="SUPFAM" id="SSF53649">
    <property type="entry name" value="Alkaline phosphatase-like"/>
    <property type="match status" value="1"/>
</dbReference>
<dbReference type="Pfam" id="PF01663">
    <property type="entry name" value="Phosphodiest"/>
    <property type="match status" value="2"/>
</dbReference>
<reference evidence="1 2" key="2">
    <citation type="journal article" date="2011" name="Stand. Genomic Sci.">
        <title>Complete genome sequence of Calditerrivibrio nitroreducens type strain (Yu37-1).</title>
        <authorList>
            <person name="Pitluck S."/>
            <person name="Sikorski J."/>
            <person name="Zeytun A."/>
            <person name="Lapidus A."/>
            <person name="Nolan M."/>
            <person name="Lucas S."/>
            <person name="Hammon N."/>
            <person name="Deshpande S."/>
            <person name="Cheng J.F."/>
            <person name="Tapia R."/>
            <person name="Han C."/>
            <person name="Goodwin L."/>
            <person name="Liolios K."/>
            <person name="Pagani I."/>
            <person name="Ivanova N."/>
            <person name="Mavromatis K."/>
            <person name="Pati A."/>
            <person name="Chen A."/>
            <person name="Palaniappan K."/>
            <person name="Hauser L."/>
            <person name="Chang Y.J."/>
            <person name="Jeffries C.D."/>
            <person name="Detter J.C."/>
            <person name="Brambilla E."/>
            <person name="Djao O.D."/>
            <person name="Rohde M."/>
            <person name="Spring S."/>
            <person name="Goker M."/>
            <person name="Woyke T."/>
            <person name="Bristow J."/>
            <person name="Eisen J.A."/>
            <person name="Markowitz V."/>
            <person name="Hugenholtz P."/>
            <person name="Kyrpides N.C."/>
            <person name="Klenk H.P."/>
            <person name="Land M."/>
        </authorList>
    </citation>
    <scope>NUCLEOTIDE SEQUENCE [LARGE SCALE GENOMIC DNA]</scope>
    <source>
        <strain evidence="2">DSM 19672 / NBRC 101217 / Yu37-1</strain>
    </source>
</reference>
<dbReference type="InterPro" id="IPR002591">
    <property type="entry name" value="Phosphodiest/P_Trfase"/>
</dbReference>